<dbReference type="RefSeq" id="WP_168146615.1">
    <property type="nucleotide sequence ID" value="NZ_JAAVXB010000002.1"/>
</dbReference>
<evidence type="ECO:0008006" key="4">
    <source>
        <dbReference type="Google" id="ProtNLM"/>
    </source>
</evidence>
<protein>
    <recommendedName>
        <fullName evidence="4">Ig-like domain-containing protein</fullName>
    </recommendedName>
</protein>
<keyword evidence="1" id="KW-0732">Signal</keyword>
<feature type="signal peptide" evidence="1">
    <location>
        <begin position="1"/>
        <end position="25"/>
    </location>
</feature>
<gene>
    <name evidence="2" type="ORF">G7Y82_03360</name>
</gene>
<evidence type="ECO:0000313" key="3">
    <source>
        <dbReference type="Proteomes" id="UP000653472"/>
    </source>
</evidence>
<comment type="caution">
    <text evidence="2">The sequence shown here is derived from an EMBL/GenBank/DDBJ whole genome shotgun (WGS) entry which is preliminary data.</text>
</comment>
<reference evidence="2" key="1">
    <citation type="submission" date="2020-03" db="EMBL/GenBank/DDBJ databases">
        <title>Solimonas marina sp. nov., isolated from deep seawater of the Pacific Ocean.</title>
        <authorList>
            <person name="Liu X."/>
            <person name="Lai Q."/>
            <person name="Sun F."/>
            <person name="Gai Y."/>
            <person name="Li G."/>
            <person name="Shao Z."/>
        </authorList>
    </citation>
    <scope>NUCLEOTIDE SEQUENCE</scope>
    <source>
        <strain evidence="2">C16B3</strain>
    </source>
</reference>
<name>A0A969W6K1_9GAMM</name>
<dbReference type="Proteomes" id="UP000653472">
    <property type="component" value="Unassembled WGS sequence"/>
</dbReference>
<dbReference type="EMBL" id="JAAVXB010000002">
    <property type="protein sequence ID" value="NKF21342.1"/>
    <property type="molecule type" value="Genomic_DNA"/>
</dbReference>
<keyword evidence="3" id="KW-1185">Reference proteome</keyword>
<feature type="chain" id="PRO_5037883914" description="Ig-like domain-containing protein" evidence="1">
    <location>
        <begin position="26"/>
        <end position="157"/>
    </location>
</feature>
<evidence type="ECO:0000256" key="1">
    <source>
        <dbReference type="SAM" id="SignalP"/>
    </source>
</evidence>
<evidence type="ECO:0000313" key="2">
    <source>
        <dbReference type="EMBL" id="NKF21342.1"/>
    </source>
</evidence>
<proteinExistence type="predicted"/>
<dbReference type="AlphaFoldDB" id="A0A969W6K1"/>
<sequence>MKRARRARAMLWATTLALVVGTAHAAPPSRTIAQMAQDEGWNADGGATPEGPPRLSRRVPRDFPLPPLSHDLQTDGIAPIVSVACSVGDAEAFYETWFHNHGWHIDKRMKAQGLIGYVACDAASGQCVNVSATASDDGRQPSRVTLMFYQQTPAPAP</sequence>
<organism evidence="2 3">
    <name type="scientific">Solimonas marina</name>
    <dbReference type="NCBI Taxonomy" id="2714601"/>
    <lineage>
        <taxon>Bacteria</taxon>
        <taxon>Pseudomonadati</taxon>
        <taxon>Pseudomonadota</taxon>
        <taxon>Gammaproteobacteria</taxon>
        <taxon>Nevskiales</taxon>
        <taxon>Nevskiaceae</taxon>
        <taxon>Solimonas</taxon>
    </lineage>
</organism>
<accession>A0A969W6K1</accession>